<dbReference type="KEGG" id="gai:IMCC3135_22030"/>
<dbReference type="Gene3D" id="3.40.50.2300">
    <property type="match status" value="1"/>
</dbReference>
<reference evidence="7 8" key="1">
    <citation type="submission" date="2016-12" db="EMBL/GenBank/DDBJ databases">
        <authorList>
            <person name="Song W.-J."/>
            <person name="Kurnit D.M."/>
        </authorList>
    </citation>
    <scope>NUCLEOTIDE SEQUENCE [LARGE SCALE GENOMIC DNA]</scope>
    <source>
        <strain evidence="7 8">IMCC3135</strain>
    </source>
</reference>
<sequence>MDSPAYDDIIDDRSFVDQGLNLINQALSIFNTEMRLITCNRRFIEMFELPENLVLAGSTFADINMYLARRGEFGPGDPATLASERLERARLFEPHYFERTRPNGRRISVEGHPLSDKGWITIYSDITETWQNEQMLKSRDAELSDKLLVRTELLSATNRSLTSANRALQETKSALQASEDRMRSITSAIPAHIAYIDTRYIYRFSNNRFSDTMKIKRPGVTGRTMESIFPAQVFTKLRPKLDEAFGGQRTDVEYEMIDDEGNTQFLRTIFSPEIDEEGLTLGAFVLSLNVSAEKAATELQLQAKRMETTAQLTSGLAHDFSNILTVILGNLGRLADLSNDENSRLVSSTESAARRGTRIIDNLMALLYRQHLDVRETNVSKIMSDLATLFSASMSESIVVDLQIPDKDIIAMVDGGALQDAILNILFNARDAIESCSIEGRLGITASIIDSATSHCLQVSVTDSGAGFTAEALSSAIEPFFTTKPQGKGSGLGLAMVHGFLEECSGKLLLSNNADAGATVTINIPLSPLEPGLVRSQETADALHHQRVLIVDDDAELRALMRDHATELGLSVIEADSAEEAGLLLSRVDGIDALISDIIMPGDDNGLDLARQATSTRPALKVLLVSGLAVDNSLFQFANAEFPVLRKPFDKKTFSRQLVQLLSTSANPQ</sequence>
<dbReference type="PRINTS" id="PR00344">
    <property type="entry name" value="BCTRLSENSOR"/>
</dbReference>
<organism evidence="7 8">
    <name type="scientific">Granulosicoccus antarcticus IMCC3135</name>
    <dbReference type="NCBI Taxonomy" id="1192854"/>
    <lineage>
        <taxon>Bacteria</taxon>
        <taxon>Pseudomonadati</taxon>
        <taxon>Pseudomonadota</taxon>
        <taxon>Gammaproteobacteria</taxon>
        <taxon>Chromatiales</taxon>
        <taxon>Granulosicoccaceae</taxon>
        <taxon>Granulosicoccus</taxon>
    </lineage>
</organism>
<protein>
    <recommendedName>
        <fullName evidence="2">histidine kinase</fullName>
        <ecNumber evidence="2">2.7.13.3</ecNumber>
    </recommendedName>
</protein>
<evidence type="ECO:0000256" key="3">
    <source>
        <dbReference type="ARBA" id="ARBA00022553"/>
    </source>
</evidence>
<dbReference type="PROSITE" id="PS50110">
    <property type="entry name" value="RESPONSE_REGULATORY"/>
    <property type="match status" value="1"/>
</dbReference>
<dbReference type="Pfam" id="PF12860">
    <property type="entry name" value="PAS_7"/>
    <property type="match status" value="1"/>
</dbReference>
<dbReference type="PANTHER" id="PTHR43065">
    <property type="entry name" value="SENSOR HISTIDINE KINASE"/>
    <property type="match status" value="1"/>
</dbReference>
<dbReference type="Gene3D" id="1.10.287.130">
    <property type="match status" value="1"/>
</dbReference>
<dbReference type="InterPro" id="IPR001789">
    <property type="entry name" value="Sig_transdc_resp-reg_receiver"/>
</dbReference>
<dbReference type="Gene3D" id="3.30.450.20">
    <property type="entry name" value="PAS domain"/>
    <property type="match status" value="2"/>
</dbReference>
<evidence type="ECO:0000313" key="7">
    <source>
        <dbReference type="EMBL" id="ASJ74478.1"/>
    </source>
</evidence>
<dbReference type="EMBL" id="CP018632">
    <property type="protein sequence ID" value="ASJ74478.1"/>
    <property type="molecule type" value="Genomic_DNA"/>
</dbReference>
<feature type="domain" description="Histidine kinase" evidence="5">
    <location>
        <begin position="315"/>
        <end position="528"/>
    </location>
</feature>
<dbReference type="SUPFAM" id="SSF55785">
    <property type="entry name" value="PYP-like sensor domain (PAS domain)"/>
    <property type="match status" value="1"/>
</dbReference>
<dbReference type="AlphaFoldDB" id="A0A2Z2NXJ7"/>
<feature type="domain" description="Response regulatory" evidence="6">
    <location>
        <begin position="547"/>
        <end position="662"/>
    </location>
</feature>
<dbReference type="Pfam" id="PF08448">
    <property type="entry name" value="PAS_4"/>
    <property type="match status" value="1"/>
</dbReference>
<dbReference type="CDD" id="cd00082">
    <property type="entry name" value="HisKA"/>
    <property type="match status" value="1"/>
</dbReference>
<dbReference type="RefSeq" id="WP_088919505.1">
    <property type="nucleotide sequence ID" value="NZ_CP018632.1"/>
</dbReference>
<evidence type="ECO:0000259" key="5">
    <source>
        <dbReference type="PROSITE" id="PS50109"/>
    </source>
</evidence>
<dbReference type="InterPro" id="IPR004358">
    <property type="entry name" value="Sig_transdc_His_kin-like_C"/>
</dbReference>
<evidence type="ECO:0000259" key="6">
    <source>
        <dbReference type="PROSITE" id="PS50110"/>
    </source>
</evidence>
<evidence type="ECO:0000256" key="2">
    <source>
        <dbReference type="ARBA" id="ARBA00012438"/>
    </source>
</evidence>
<dbReference type="SUPFAM" id="SSF55874">
    <property type="entry name" value="ATPase domain of HSP90 chaperone/DNA topoisomerase II/histidine kinase"/>
    <property type="match status" value="1"/>
</dbReference>
<keyword evidence="3 4" id="KW-0597">Phosphoprotein</keyword>
<name>A0A2Z2NXJ7_9GAMM</name>
<dbReference type="SUPFAM" id="SSF52172">
    <property type="entry name" value="CheY-like"/>
    <property type="match status" value="1"/>
</dbReference>
<dbReference type="GO" id="GO:0000155">
    <property type="term" value="F:phosphorelay sensor kinase activity"/>
    <property type="evidence" value="ECO:0007669"/>
    <property type="project" value="InterPro"/>
</dbReference>
<dbReference type="InterPro" id="IPR003661">
    <property type="entry name" value="HisK_dim/P_dom"/>
</dbReference>
<dbReference type="InterPro" id="IPR036890">
    <property type="entry name" value="HATPase_C_sf"/>
</dbReference>
<dbReference type="InterPro" id="IPR035965">
    <property type="entry name" value="PAS-like_dom_sf"/>
</dbReference>
<dbReference type="Pfam" id="PF00072">
    <property type="entry name" value="Response_reg"/>
    <property type="match status" value="1"/>
</dbReference>
<dbReference type="SMART" id="SM00448">
    <property type="entry name" value="REC"/>
    <property type="match status" value="1"/>
</dbReference>
<evidence type="ECO:0000256" key="4">
    <source>
        <dbReference type="PROSITE-ProRule" id="PRU00169"/>
    </source>
</evidence>
<dbReference type="InterPro" id="IPR011006">
    <property type="entry name" value="CheY-like_superfamily"/>
</dbReference>
<comment type="catalytic activity">
    <reaction evidence="1">
        <text>ATP + protein L-histidine = ADP + protein N-phospho-L-histidine.</text>
        <dbReference type="EC" id="2.7.13.3"/>
    </reaction>
</comment>
<evidence type="ECO:0000313" key="8">
    <source>
        <dbReference type="Proteomes" id="UP000250079"/>
    </source>
</evidence>
<accession>A0A2Z2NXJ7</accession>
<gene>
    <name evidence="7" type="ORF">IMCC3135_22030</name>
</gene>
<evidence type="ECO:0000256" key="1">
    <source>
        <dbReference type="ARBA" id="ARBA00000085"/>
    </source>
</evidence>
<keyword evidence="8" id="KW-1185">Reference proteome</keyword>
<dbReference type="PROSITE" id="PS50109">
    <property type="entry name" value="HIS_KIN"/>
    <property type="match status" value="1"/>
</dbReference>
<dbReference type="Pfam" id="PF00512">
    <property type="entry name" value="HisKA"/>
    <property type="match status" value="1"/>
</dbReference>
<dbReference type="InterPro" id="IPR013656">
    <property type="entry name" value="PAS_4"/>
</dbReference>
<dbReference type="InterPro" id="IPR005467">
    <property type="entry name" value="His_kinase_dom"/>
</dbReference>
<dbReference type="Pfam" id="PF02518">
    <property type="entry name" value="HATPase_c"/>
    <property type="match status" value="1"/>
</dbReference>
<feature type="modified residue" description="4-aspartylphosphate" evidence="4">
    <location>
        <position position="597"/>
    </location>
</feature>
<dbReference type="Proteomes" id="UP000250079">
    <property type="component" value="Chromosome"/>
</dbReference>
<dbReference type="SMART" id="SM00387">
    <property type="entry name" value="HATPase_c"/>
    <property type="match status" value="1"/>
</dbReference>
<dbReference type="Gene3D" id="3.30.565.10">
    <property type="entry name" value="Histidine kinase-like ATPase, C-terminal domain"/>
    <property type="match status" value="1"/>
</dbReference>
<dbReference type="SMART" id="SM00388">
    <property type="entry name" value="HisKA"/>
    <property type="match status" value="1"/>
</dbReference>
<dbReference type="InterPro" id="IPR036097">
    <property type="entry name" value="HisK_dim/P_sf"/>
</dbReference>
<dbReference type="OrthoDB" id="9772100at2"/>
<dbReference type="EC" id="2.7.13.3" evidence="2"/>
<dbReference type="PANTHER" id="PTHR43065:SF42">
    <property type="entry name" value="TWO-COMPONENT SENSOR PPRA"/>
    <property type="match status" value="1"/>
</dbReference>
<dbReference type="SUPFAM" id="SSF47384">
    <property type="entry name" value="Homodimeric domain of signal transducing histidine kinase"/>
    <property type="match status" value="1"/>
</dbReference>
<proteinExistence type="predicted"/>
<dbReference type="InterPro" id="IPR003594">
    <property type="entry name" value="HATPase_dom"/>
</dbReference>